<evidence type="ECO:0000256" key="3">
    <source>
        <dbReference type="PIRSR" id="PIRSR000390-1"/>
    </source>
</evidence>
<keyword evidence="7" id="KW-1185">Reference proteome</keyword>
<dbReference type="InterPro" id="IPR015422">
    <property type="entry name" value="PyrdxlP-dep_Trfase_small"/>
</dbReference>
<dbReference type="EMBL" id="CP035807">
    <property type="protein sequence ID" value="QEN05672.1"/>
    <property type="molecule type" value="Genomic_DNA"/>
</dbReference>
<evidence type="ECO:0000256" key="2">
    <source>
        <dbReference type="ARBA" id="ARBA00037999"/>
    </source>
</evidence>
<evidence type="ECO:0000313" key="7">
    <source>
        <dbReference type="Proteomes" id="UP000323824"/>
    </source>
</evidence>
<dbReference type="InterPro" id="IPR000653">
    <property type="entry name" value="DegT/StrS_aminotransferase"/>
</dbReference>
<reference evidence="6 7" key="1">
    <citation type="submission" date="2019-02" db="EMBL/GenBank/DDBJ databases">
        <authorList>
            <person name="Fomenkov A."/>
            <person name="Dubinina G."/>
            <person name="Grabovich M."/>
            <person name="Vincze T."/>
            <person name="Roberts R.J."/>
        </authorList>
    </citation>
    <scope>NUCLEOTIDE SEQUENCE [LARGE SCALE GENOMIC DNA]</scope>
    <source>
        <strain evidence="6 7">P</strain>
    </source>
</reference>
<feature type="active site" description="Proton acceptor" evidence="3">
    <location>
        <position position="184"/>
    </location>
</feature>
<keyword evidence="6" id="KW-0808">Transferase</keyword>
<dbReference type="OrthoDB" id="9810913at2"/>
<dbReference type="PIRSF" id="PIRSF000390">
    <property type="entry name" value="PLP_StrS"/>
    <property type="match status" value="1"/>
</dbReference>
<reference evidence="6 7" key="2">
    <citation type="submission" date="2019-09" db="EMBL/GenBank/DDBJ databases">
        <title>Complete Genome Sequence and Methylome Analysis of free living Spirochaetas.</title>
        <authorList>
            <person name="Leshcheva N."/>
            <person name="Mikheeva N."/>
        </authorList>
    </citation>
    <scope>NUCLEOTIDE SEQUENCE [LARGE SCALE GENOMIC DNA]</scope>
    <source>
        <strain evidence="6 7">P</strain>
    </source>
</reference>
<dbReference type="PANTHER" id="PTHR30244">
    <property type="entry name" value="TRANSAMINASE"/>
    <property type="match status" value="1"/>
</dbReference>
<name>A0A5C1QHE7_9SPIO</name>
<dbReference type="Gene3D" id="3.40.640.10">
    <property type="entry name" value="Type I PLP-dependent aspartate aminotransferase-like (Major domain)"/>
    <property type="match status" value="1"/>
</dbReference>
<accession>A0A5C1QHE7</accession>
<dbReference type="GO" id="GO:0000271">
    <property type="term" value="P:polysaccharide biosynthetic process"/>
    <property type="evidence" value="ECO:0007669"/>
    <property type="project" value="TreeGrafter"/>
</dbReference>
<dbReference type="GO" id="GO:0008483">
    <property type="term" value="F:transaminase activity"/>
    <property type="evidence" value="ECO:0007669"/>
    <property type="project" value="UniProtKB-KW"/>
</dbReference>
<evidence type="ECO:0000256" key="5">
    <source>
        <dbReference type="RuleBase" id="RU004508"/>
    </source>
</evidence>
<dbReference type="InterPro" id="IPR015421">
    <property type="entry name" value="PyrdxlP-dep_Trfase_major"/>
</dbReference>
<proteinExistence type="inferred from homology"/>
<keyword evidence="1 4" id="KW-0663">Pyridoxal phosphate</keyword>
<dbReference type="RefSeq" id="WP_149568906.1">
    <property type="nucleotide sequence ID" value="NZ_CP035807.1"/>
</dbReference>
<organism evidence="6 7">
    <name type="scientific">Thiospirochaeta perfilievii</name>
    <dbReference type="NCBI Taxonomy" id="252967"/>
    <lineage>
        <taxon>Bacteria</taxon>
        <taxon>Pseudomonadati</taxon>
        <taxon>Spirochaetota</taxon>
        <taxon>Spirochaetia</taxon>
        <taxon>Spirochaetales</taxon>
        <taxon>Spirochaetaceae</taxon>
        <taxon>Thiospirochaeta</taxon>
    </lineage>
</organism>
<evidence type="ECO:0000256" key="1">
    <source>
        <dbReference type="ARBA" id="ARBA00022898"/>
    </source>
</evidence>
<feature type="modified residue" description="N6-(pyridoxal phosphate)lysine" evidence="4">
    <location>
        <position position="184"/>
    </location>
</feature>
<keyword evidence="6" id="KW-0032">Aminotransferase</keyword>
<evidence type="ECO:0000256" key="4">
    <source>
        <dbReference type="PIRSR" id="PIRSR000390-2"/>
    </source>
</evidence>
<dbReference type="KEGG" id="sper:EW093_13445"/>
<protein>
    <submittedName>
        <fullName evidence="6">DegT/DnrJ/EryC1/StrS family aminotransferase</fullName>
    </submittedName>
</protein>
<comment type="similarity">
    <text evidence="2 5">Belongs to the DegT/DnrJ/EryC1 family.</text>
</comment>
<dbReference type="Pfam" id="PF01041">
    <property type="entry name" value="DegT_DnrJ_EryC1"/>
    <property type="match status" value="1"/>
</dbReference>
<dbReference type="PANTHER" id="PTHR30244:SF42">
    <property type="entry name" value="UDP-2-ACETAMIDO-2-DEOXY-3-OXO-D-GLUCURONATE AMINOTRANSFERASE"/>
    <property type="match status" value="1"/>
</dbReference>
<dbReference type="Proteomes" id="UP000323824">
    <property type="component" value="Chromosome"/>
</dbReference>
<dbReference type="FunFam" id="3.40.640.10:FF:000089">
    <property type="entry name" value="Aminotransferase, DegT/DnrJ/EryC1/StrS family"/>
    <property type="match status" value="1"/>
</dbReference>
<dbReference type="GO" id="GO:0030170">
    <property type="term" value="F:pyridoxal phosphate binding"/>
    <property type="evidence" value="ECO:0007669"/>
    <property type="project" value="UniProtKB-ARBA"/>
</dbReference>
<sequence length="361" mass="40139">MEFCDLKKQYDLYKEEIDKGIAEVINTTSFIKGPILTKFETNLAEFTGVKHAIGCASGTDALILPLMAWGVGPGDEVIVPDFTFIATAEMVSFIGATPVFVDVDPVTYNMDPKAFEAAITSKTKVVIPVSIFGQMADLDSIIEIAHKREIKVIEDGAQSFGALNKNRRSCSVADCSTTSFFPAKPLGCYGDGGAVFTNDDKLANQMRVILNHGQVKRYHHSVIGFNGRLDTIQAAILDVKLSHFKNEIELRNRVAEEYTKRLKDIVKTPIVLEENLSVWAQYTIMVEDREDLRDYLATKSIPTAVHYPIPLSNQEAFNNIKSLDNPVTKEISAKVMSLPMHSFLTIEEIEEVCGAIKEFYK</sequence>
<dbReference type="InterPro" id="IPR015424">
    <property type="entry name" value="PyrdxlP-dep_Trfase"/>
</dbReference>
<dbReference type="Gene3D" id="3.90.1150.10">
    <property type="entry name" value="Aspartate Aminotransferase, domain 1"/>
    <property type="match status" value="1"/>
</dbReference>
<gene>
    <name evidence="6" type="ORF">EW093_13445</name>
</gene>
<dbReference type="CDD" id="cd00616">
    <property type="entry name" value="AHBA_syn"/>
    <property type="match status" value="1"/>
</dbReference>
<dbReference type="SUPFAM" id="SSF53383">
    <property type="entry name" value="PLP-dependent transferases"/>
    <property type="match status" value="1"/>
</dbReference>
<dbReference type="AlphaFoldDB" id="A0A5C1QHE7"/>
<evidence type="ECO:0000313" key="6">
    <source>
        <dbReference type="EMBL" id="QEN05672.1"/>
    </source>
</evidence>